<dbReference type="PANTHER" id="PTHR10857:SF120">
    <property type="entry name" value="PROTEIN BONZAI 3"/>
    <property type="match status" value="1"/>
</dbReference>
<evidence type="ECO:0000313" key="2">
    <source>
        <dbReference type="EMBL" id="KAI3924591.1"/>
    </source>
</evidence>
<dbReference type="InterPro" id="IPR045052">
    <property type="entry name" value="Copine"/>
</dbReference>
<dbReference type="Pfam" id="PF07002">
    <property type="entry name" value="Copine"/>
    <property type="match status" value="1"/>
</dbReference>
<feature type="domain" description="Copine C-terminal" evidence="1">
    <location>
        <begin position="2"/>
        <end position="54"/>
    </location>
</feature>
<dbReference type="Proteomes" id="UP001202328">
    <property type="component" value="Unassembled WGS sequence"/>
</dbReference>
<evidence type="ECO:0000313" key="3">
    <source>
        <dbReference type="Proteomes" id="UP001202328"/>
    </source>
</evidence>
<organism evidence="2 3">
    <name type="scientific">Papaver atlanticum</name>
    <dbReference type="NCBI Taxonomy" id="357466"/>
    <lineage>
        <taxon>Eukaryota</taxon>
        <taxon>Viridiplantae</taxon>
        <taxon>Streptophyta</taxon>
        <taxon>Embryophyta</taxon>
        <taxon>Tracheophyta</taxon>
        <taxon>Spermatophyta</taxon>
        <taxon>Magnoliopsida</taxon>
        <taxon>Ranunculales</taxon>
        <taxon>Papaveraceae</taxon>
        <taxon>Papaveroideae</taxon>
        <taxon>Papaver</taxon>
    </lineage>
</organism>
<accession>A0AAD4XMM0</accession>
<dbReference type="GO" id="GO:0005544">
    <property type="term" value="F:calcium-dependent phospholipid binding"/>
    <property type="evidence" value="ECO:0007669"/>
    <property type="project" value="InterPro"/>
</dbReference>
<keyword evidence="3" id="KW-1185">Reference proteome</keyword>
<gene>
    <name evidence="2" type="ORF">MKW98_005519</name>
</gene>
<dbReference type="PANTHER" id="PTHR10857">
    <property type="entry name" value="COPINE"/>
    <property type="match status" value="1"/>
</dbReference>
<dbReference type="AlphaFoldDB" id="A0AAD4XMM0"/>
<evidence type="ECO:0000259" key="1">
    <source>
        <dbReference type="Pfam" id="PF07002"/>
    </source>
</evidence>
<dbReference type="EMBL" id="JAJJMB010008323">
    <property type="protein sequence ID" value="KAI3924591.1"/>
    <property type="molecule type" value="Genomic_DNA"/>
</dbReference>
<feature type="non-terminal residue" evidence="2">
    <location>
        <position position="1"/>
    </location>
</feature>
<dbReference type="InterPro" id="IPR010734">
    <property type="entry name" value="Copine_C"/>
</dbReference>
<proteinExistence type="predicted"/>
<dbReference type="GO" id="GO:0005886">
    <property type="term" value="C:plasma membrane"/>
    <property type="evidence" value="ECO:0007669"/>
    <property type="project" value="TreeGrafter"/>
</dbReference>
<protein>
    <recommendedName>
        <fullName evidence="1">Copine C-terminal domain-containing protein</fullName>
    </recommendedName>
</protein>
<reference evidence="2" key="1">
    <citation type="submission" date="2022-04" db="EMBL/GenBank/DDBJ databases">
        <title>A functionally conserved STORR gene fusion in Papaver species that diverged 16.8 million years ago.</title>
        <authorList>
            <person name="Catania T."/>
        </authorList>
    </citation>
    <scope>NUCLEOTIDE SEQUENCE</scope>
    <source>
        <strain evidence="2">S-188037</strain>
    </source>
</reference>
<name>A0AAD4XMM0_9MAGN</name>
<dbReference type="GO" id="GO:0071277">
    <property type="term" value="P:cellular response to calcium ion"/>
    <property type="evidence" value="ECO:0007669"/>
    <property type="project" value="TreeGrafter"/>
</dbReference>
<sequence>VGANGIKSAYSSALQNYALNGPTSFGKVMNRAAQIAAGSSLHSQTKYFVLLIITLSQYWKLTTATAYRVGMDSWYSLCQCVECWVST</sequence>
<comment type="caution">
    <text evidence="2">The sequence shown here is derived from an EMBL/GenBank/DDBJ whole genome shotgun (WGS) entry which is preliminary data.</text>
</comment>